<comment type="caution">
    <text evidence="2">The sequence shown here is derived from an EMBL/GenBank/DDBJ whole genome shotgun (WGS) entry which is preliminary data.</text>
</comment>
<dbReference type="Proteomes" id="UP001500058">
    <property type="component" value="Unassembled WGS sequence"/>
</dbReference>
<gene>
    <name evidence="2" type="ORF">GCM10010420_32830</name>
</gene>
<protein>
    <submittedName>
        <fullName evidence="2">Uncharacterized protein</fullName>
    </submittedName>
</protein>
<name>A0ABN3IF51_9ACTN</name>
<reference evidence="2 3" key="1">
    <citation type="journal article" date="2019" name="Int. J. Syst. Evol. Microbiol.">
        <title>The Global Catalogue of Microorganisms (GCM) 10K type strain sequencing project: providing services to taxonomists for standard genome sequencing and annotation.</title>
        <authorList>
            <consortium name="The Broad Institute Genomics Platform"/>
            <consortium name="The Broad Institute Genome Sequencing Center for Infectious Disease"/>
            <person name="Wu L."/>
            <person name="Ma J."/>
        </authorList>
    </citation>
    <scope>NUCLEOTIDE SEQUENCE [LARGE SCALE GENOMIC DNA]</scope>
    <source>
        <strain evidence="2 3">JCM 6921</strain>
    </source>
</reference>
<accession>A0ABN3IF51</accession>
<feature type="compositionally biased region" description="Basic and acidic residues" evidence="1">
    <location>
        <begin position="1"/>
        <end position="11"/>
    </location>
</feature>
<evidence type="ECO:0000313" key="2">
    <source>
        <dbReference type="EMBL" id="GAA2403078.1"/>
    </source>
</evidence>
<dbReference type="EMBL" id="BAAATJ010000014">
    <property type="protein sequence ID" value="GAA2403078.1"/>
    <property type="molecule type" value="Genomic_DNA"/>
</dbReference>
<evidence type="ECO:0000313" key="3">
    <source>
        <dbReference type="Proteomes" id="UP001500058"/>
    </source>
</evidence>
<sequence>MSEGGPRRGDGGDGGPEPDGAPGGGDARDDAWDGAVFDEEFVRGAEVSEPTARTRMLRARWRENPPEPRPWRADEPPAGWFWSRGRRRRRGWRRRKGE</sequence>
<evidence type="ECO:0000256" key="1">
    <source>
        <dbReference type="SAM" id="MobiDB-lite"/>
    </source>
</evidence>
<keyword evidence="3" id="KW-1185">Reference proteome</keyword>
<organism evidence="2 3">
    <name type="scientific">Streptomyces glaucosporus</name>
    <dbReference type="NCBI Taxonomy" id="284044"/>
    <lineage>
        <taxon>Bacteria</taxon>
        <taxon>Bacillati</taxon>
        <taxon>Actinomycetota</taxon>
        <taxon>Actinomycetes</taxon>
        <taxon>Kitasatosporales</taxon>
        <taxon>Streptomycetaceae</taxon>
        <taxon>Streptomyces</taxon>
    </lineage>
</organism>
<feature type="compositionally biased region" description="Gly residues" evidence="1">
    <location>
        <begin position="12"/>
        <end position="25"/>
    </location>
</feature>
<feature type="region of interest" description="Disordered" evidence="1">
    <location>
        <begin position="1"/>
        <end position="34"/>
    </location>
</feature>
<dbReference type="RefSeq" id="WP_344631775.1">
    <property type="nucleotide sequence ID" value="NZ_BAAATJ010000014.1"/>
</dbReference>
<proteinExistence type="predicted"/>